<comment type="caution">
    <text evidence="4">The sequence shown here is derived from an EMBL/GenBank/DDBJ whole genome shotgun (WGS) entry which is preliminary data.</text>
</comment>
<gene>
    <name evidence="4" type="primary">tagU_1</name>
    <name evidence="4" type="ORF">Dcar01_00106</name>
</gene>
<dbReference type="InterPro" id="IPR050922">
    <property type="entry name" value="LytR/CpsA/Psr_CW_biosynth"/>
</dbReference>
<accession>A0ABP9W218</accession>
<organism evidence="4 5">
    <name type="scientific">Deinococcus carri</name>
    <dbReference type="NCBI Taxonomy" id="1211323"/>
    <lineage>
        <taxon>Bacteria</taxon>
        <taxon>Thermotogati</taxon>
        <taxon>Deinococcota</taxon>
        <taxon>Deinococci</taxon>
        <taxon>Deinococcales</taxon>
        <taxon>Deinococcaceae</taxon>
        <taxon>Deinococcus</taxon>
    </lineage>
</organism>
<evidence type="ECO:0000259" key="3">
    <source>
        <dbReference type="Pfam" id="PF03816"/>
    </source>
</evidence>
<protein>
    <submittedName>
        <fullName evidence="4">Polyisoprenyl-teichoic acid--peptidoglycan teichoic acid transferase TagU</fullName>
    </submittedName>
</protein>
<name>A0ABP9W218_9DEIO</name>
<dbReference type="Proteomes" id="UP001401887">
    <property type="component" value="Unassembled WGS sequence"/>
</dbReference>
<dbReference type="GO" id="GO:0016740">
    <property type="term" value="F:transferase activity"/>
    <property type="evidence" value="ECO:0007669"/>
    <property type="project" value="UniProtKB-KW"/>
</dbReference>
<feature type="region of interest" description="Disordered" evidence="2">
    <location>
        <begin position="46"/>
        <end position="145"/>
    </location>
</feature>
<dbReference type="InterPro" id="IPR004474">
    <property type="entry name" value="LytR_CpsA_psr"/>
</dbReference>
<dbReference type="RefSeq" id="WP_345459279.1">
    <property type="nucleotide sequence ID" value="NZ_BAABRP010000001.1"/>
</dbReference>
<dbReference type="EMBL" id="BAABRP010000001">
    <property type="protein sequence ID" value="GAA5511397.1"/>
    <property type="molecule type" value="Genomic_DNA"/>
</dbReference>
<dbReference type="Pfam" id="PF03816">
    <property type="entry name" value="LytR_cpsA_psr"/>
    <property type="match status" value="1"/>
</dbReference>
<dbReference type="PRINTS" id="PR01217">
    <property type="entry name" value="PRICHEXTENSN"/>
</dbReference>
<evidence type="ECO:0000256" key="2">
    <source>
        <dbReference type="SAM" id="MobiDB-lite"/>
    </source>
</evidence>
<evidence type="ECO:0000313" key="4">
    <source>
        <dbReference type="EMBL" id="GAA5511397.1"/>
    </source>
</evidence>
<evidence type="ECO:0000256" key="1">
    <source>
        <dbReference type="ARBA" id="ARBA00006068"/>
    </source>
</evidence>
<reference evidence="4 5" key="1">
    <citation type="submission" date="2024-02" db="EMBL/GenBank/DDBJ databases">
        <title>Deinococcus carri NBRC 110142.</title>
        <authorList>
            <person name="Ichikawa N."/>
            <person name="Katano-Makiyama Y."/>
            <person name="Hidaka K."/>
        </authorList>
    </citation>
    <scope>NUCLEOTIDE SEQUENCE [LARGE SCALE GENOMIC DNA]</scope>
    <source>
        <strain evidence="4 5">NBRC 110142</strain>
    </source>
</reference>
<keyword evidence="4" id="KW-0808">Transferase</keyword>
<keyword evidence="5" id="KW-1185">Reference proteome</keyword>
<dbReference type="PANTHER" id="PTHR33392">
    <property type="entry name" value="POLYISOPRENYL-TEICHOIC ACID--PEPTIDOGLYCAN TEICHOIC ACID TRANSFERASE TAGU"/>
    <property type="match status" value="1"/>
</dbReference>
<dbReference type="PANTHER" id="PTHR33392:SF6">
    <property type="entry name" value="POLYISOPRENYL-TEICHOIC ACID--PEPTIDOGLYCAN TEICHOIC ACID TRANSFERASE TAGU"/>
    <property type="match status" value="1"/>
</dbReference>
<dbReference type="NCBIfam" id="TIGR00350">
    <property type="entry name" value="lytR_cpsA_psr"/>
    <property type="match status" value="1"/>
</dbReference>
<sequence length="390" mass="41946">MRRWWWIGAGVLGLAALLIGLSLFRTHQEIQAVGVEVYQEMEGDGLPPPAGVLDDPVFRALPPPDHPVSLGRYKPAAQPPAQPTAQPPARPAPAVQTPTPAPATPPAGDTPEPAPAQPAAPDPAPSPTPPPAKVPPATTPAPARPLTFTERLGTGQKIHVLLIGTDQETLKGGRADVLLVLTFDPAARRLSLLSLPRDTRVNLPEHGPVKINAAYGYGGASLQTVAVERFLGIPMDKVVAVSLGGFRDAIDAVGGVTVHPTFSFSLDGETFQPGTMHLNGTQALAYARMRKQDPRGDLGRNDRQQEVIRSLMTALGDLSSSELTGVLHQVEGNLRTNFSPSEVVRLRTSQPYLLDRQQVVRVQGVGRMVGRVWYYLVSDAERRRLHLLLR</sequence>
<feature type="domain" description="Cell envelope-related transcriptional attenuator" evidence="3">
    <location>
        <begin position="174"/>
        <end position="314"/>
    </location>
</feature>
<comment type="similarity">
    <text evidence="1">Belongs to the LytR/CpsA/Psr (LCP) family.</text>
</comment>
<feature type="compositionally biased region" description="Pro residues" evidence="2">
    <location>
        <begin position="77"/>
        <end position="91"/>
    </location>
</feature>
<proteinExistence type="inferred from homology"/>
<dbReference type="Gene3D" id="3.40.630.190">
    <property type="entry name" value="LCP protein"/>
    <property type="match status" value="1"/>
</dbReference>
<evidence type="ECO:0000313" key="5">
    <source>
        <dbReference type="Proteomes" id="UP001401887"/>
    </source>
</evidence>
<feature type="compositionally biased region" description="Pro residues" evidence="2">
    <location>
        <begin position="112"/>
        <end position="143"/>
    </location>
</feature>